<sequence>MRASAVSRVLTGVLVFQLGIGALLVFGDMRTGGFSLPGFGPEAPRLTQPVRPGDQRRVFSPDRDAPPHSPLRDAGPLPERLTLTQVEGATWRLEGGIEAGDAERIAGRLAEVEPAVEEVVLQSPGGSVQDALTLGRVLRDSGIATRMLSGEYCYSACPYLFAGGSERSAEDGASVGVHQHYFGRNTILPAFVAVEDIQRGQGEVMAYLDEMGVDPLLMQPAMSTAADEIYILLPEEMERYGLVTTGD</sequence>
<dbReference type="STRING" id="1123237.Salmuc_02400"/>
<dbReference type="SUPFAM" id="SSF52096">
    <property type="entry name" value="ClpP/crotonase"/>
    <property type="match status" value="1"/>
</dbReference>
<organism evidence="3 4">
    <name type="scientific">Salipiger mucosus DSM 16094</name>
    <dbReference type="NCBI Taxonomy" id="1123237"/>
    <lineage>
        <taxon>Bacteria</taxon>
        <taxon>Pseudomonadati</taxon>
        <taxon>Pseudomonadota</taxon>
        <taxon>Alphaproteobacteria</taxon>
        <taxon>Rhodobacterales</taxon>
        <taxon>Roseobacteraceae</taxon>
        <taxon>Salipiger</taxon>
    </lineage>
</organism>
<dbReference type="Gene3D" id="3.90.226.10">
    <property type="entry name" value="2-enoyl-CoA Hydratase, Chain A, domain 1"/>
    <property type="match status" value="1"/>
</dbReference>
<keyword evidence="2" id="KW-0472">Membrane</keyword>
<dbReference type="EMBL" id="APVH01000027">
    <property type="protein sequence ID" value="EPX82035.1"/>
    <property type="molecule type" value="Genomic_DNA"/>
</dbReference>
<dbReference type="RefSeq" id="WP_020039739.1">
    <property type="nucleotide sequence ID" value="NZ_KE557276.1"/>
</dbReference>
<dbReference type="Proteomes" id="UP000015347">
    <property type="component" value="Unassembled WGS sequence"/>
</dbReference>
<comment type="caution">
    <text evidence="3">The sequence shown here is derived from an EMBL/GenBank/DDBJ whole genome shotgun (WGS) entry which is preliminary data.</text>
</comment>
<dbReference type="HOGENOM" id="CLU_072288_1_0_5"/>
<dbReference type="eggNOG" id="COG3904">
    <property type="taxonomic scope" value="Bacteria"/>
</dbReference>
<evidence type="ECO:0000256" key="1">
    <source>
        <dbReference type="SAM" id="MobiDB-lite"/>
    </source>
</evidence>
<evidence type="ECO:0000313" key="3">
    <source>
        <dbReference type="EMBL" id="EPX82035.1"/>
    </source>
</evidence>
<keyword evidence="2" id="KW-1133">Transmembrane helix</keyword>
<feature type="region of interest" description="Disordered" evidence="1">
    <location>
        <begin position="36"/>
        <end position="77"/>
    </location>
</feature>
<feature type="transmembrane region" description="Helical" evidence="2">
    <location>
        <begin position="6"/>
        <end position="26"/>
    </location>
</feature>
<proteinExistence type="predicted"/>
<feature type="compositionally biased region" description="Basic and acidic residues" evidence="1">
    <location>
        <begin position="53"/>
        <end position="66"/>
    </location>
</feature>
<evidence type="ECO:0000256" key="2">
    <source>
        <dbReference type="SAM" id="Phobius"/>
    </source>
</evidence>
<keyword evidence="4" id="KW-1185">Reference proteome</keyword>
<dbReference type="InterPro" id="IPR029045">
    <property type="entry name" value="ClpP/crotonase-like_dom_sf"/>
</dbReference>
<name>S9RVL1_9RHOB</name>
<evidence type="ECO:0000313" key="4">
    <source>
        <dbReference type="Proteomes" id="UP000015347"/>
    </source>
</evidence>
<keyword evidence="2" id="KW-0812">Transmembrane</keyword>
<dbReference type="OrthoDB" id="5936191at2"/>
<gene>
    <name evidence="3" type="ORF">Salmuc_02400</name>
</gene>
<reference evidence="4" key="1">
    <citation type="journal article" date="2014" name="Stand. Genomic Sci.">
        <title>Genome sequence of the exopolysaccharide-producing Salipiger mucosus type strain (DSM 16094(T)), a moderately halophilic member of the Roseobacter clade.</title>
        <authorList>
            <person name="Riedel T."/>
            <person name="Spring S."/>
            <person name="Fiebig A."/>
            <person name="Petersen J."/>
            <person name="Kyrpides N.C."/>
            <person name="Goker M."/>
            <person name="Klenk H.P."/>
        </authorList>
    </citation>
    <scope>NUCLEOTIDE SEQUENCE [LARGE SCALE GENOMIC DNA]</scope>
    <source>
        <strain evidence="4">DSM 16094</strain>
    </source>
</reference>
<accession>S9RVL1</accession>
<dbReference type="AlphaFoldDB" id="S9RVL1"/>
<protein>
    <submittedName>
        <fullName evidence="3">Putative periplasmic protein</fullName>
    </submittedName>
</protein>